<dbReference type="GO" id="GO:0050428">
    <property type="term" value="P:3'-phosphoadenosine 5'-phosphosulfate biosynthetic process"/>
    <property type="evidence" value="ECO:0007669"/>
    <property type="project" value="TreeGrafter"/>
</dbReference>
<dbReference type="OrthoDB" id="506431at2759"/>
<dbReference type="PANTHER" id="PTHR11055:SF1">
    <property type="entry name" value="PAPS SYNTHETASE, ISOFORM D"/>
    <property type="match status" value="1"/>
</dbReference>
<evidence type="ECO:0000256" key="3">
    <source>
        <dbReference type="ARBA" id="ARBA00022741"/>
    </source>
</evidence>
<dbReference type="InterPro" id="IPR024951">
    <property type="entry name" value="Sulfurylase_cat_dom"/>
</dbReference>
<evidence type="ECO:0000256" key="2">
    <source>
        <dbReference type="ARBA" id="ARBA00022679"/>
    </source>
</evidence>
<dbReference type="GO" id="GO:0004020">
    <property type="term" value="F:adenylylsulfate kinase activity"/>
    <property type="evidence" value="ECO:0007669"/>
    <property type="project" value="TreeGrafter"/>
</dbReference>
<comment type="pathway">
    <text evidence="1">Sulfur metabolism.</text>
</comment>
<keyword evidence="4" id="KW-0067">ATP-binding</keyword>
<dbReference type="SUPFAM" id="SSF52374">
    <property type="entry name" value="Nucleotidylyl transferase"/>
    <property type="match status" value="1"/>
</dbReference>
<proteinExistence type="predicted"/>
<reference evidence="6 7" key="2">
    <citation type="submission" date="2018-11" db="EMBL/GenBank/DDBJ databases">
        <authorList>
            <consortium name="Pathogen Informatics"/>
        </authorList>
    </citation>
    <scope>NUCLEOTIDE SEQUENCE [LARGE SCALE GENOMIC DNA]</scope>
</reference>
<protein>
    <submittedName>
        <fullName evidence="8">ATP-sulfurylase domain-containing protein</fullName>
    </submittedName>
</protein>
<reference evidence="8" key="1">
    <citation type="submission" date="2017-02" db="UniProtKB">
        <authorList>
            <consortium name="WormBaseParasite"/>
        </authorList>
    </citation>
    <scope>IDENTIFICATION</scope>
</reference>
<dbReference type="PANTHER" id="PTHR11055">
    <property type="entry name" value="BIFUNCTIONAL 3'-PHOSPHOADENOSINE 5'-PHOSPHOSULFATE SYNTHASE"/>
    <property type="match status" value="1"/>
</dbReference>
<sequence length="79" mass="8996">MAPGLAGLEIVPFRVAAYNKVHRAMEIYDPSHADDFIFISGTKMRTLAREGQQPPDGFMSPSAWKILSDFYSRQNRHQQ</sequence>
<evidence type="ECO:0000256" key="1">
    <source>
        <dbReference type="ARBA" id="ARBA00004678"/>
    </source>
</evidence>
<keyword evidence="2" id="KW-0808">Transferase</keyword>
<accession>A0A0R3WM62</accession>
<dbReference type="WBParaSite" id="TTAC_0000185001-mRNA-1">
    <property type="protein sequence ID" value="TTAC_0000185001-mRNA-1"/>
    <property type="gene ID" value="TTAC_0000185001"/>
</dbReference>
<evidence type="ECO:0000256" key="4">
    <source>
        <dbReference type="ARBA" id="ARBA00022840"/>
    </source>
</evidence>
<dbReference type="Pfam" id="PF01747">
    <property type="entry name" value="ATP-sulfurylase"/>
    <property type="match status" value="1"/>
</dbReference>
<keyword evidence="7" id="KW-1185">Reference proteome</keyword>
<evidence type="ECO:0000313" key="8">
    <source>
        <dbReference type="WBParaSite" id="TTAC_0000185001-mRNA-1"/>
    </source>
</evidence>
<name>A0A0R3WM62_HYDTA</name>
<dbReference type="Proteomes" id="UP000274429">
    <property type="component" value="Unassembled WGS sequence"/>
</dbReference>
<evidence type="ECO:0000313" key="7">
    <source>
        <dbReference type="Proteomes" id="UP000274429"/>
    </source>
</evidence>
<feature type="domain" description="Sulphate adenylyltransferase catalytic" evidence="5">
    <location>
        <begin position="3"/>
        <end position="68"/>
    </location>
</feature>
<dbReference type="InterPro" id="IPR014729">
    <property type="entry name" value="Rossmann-like_a/b/a_fold"/>
</dbReference>
<dbReference type="Gene3D" id="3.40.50.620">
    <property type="entry name" value="HUPs"/>
    <property type="match status" value="1"/>
</dbReference>
<gene>
    <name evidence="6" type="ORF">TTAC_LOCUS1837</name>
</gene>
<keyword evidence="3" id="KW-0547">Nucleotide-binding</keyword>
<dbReference type="EMBL" id="UYWX01000545">
    <property type="protein sequence ID" value="VDM18577.1"/>
    <property type="molecule type" value="Genomic_DNA"/>
</dbReference>
<dbReference type="GO" id="GO:0004781">
    <property type="term" value="F:sulfate adenylyltransferase (ATP) activity"/>
    <property type="evidence" value="ECO:0007669"/>
    <property type="project" value="InterPro"/>
</dbReference>
<evidence type="ECO:0000313" key="6">
    <source>
        <dbReference type="EMBL" id="VDM18577.1"/>
    </source>
</evidence>
<dbReference type="GO" id="GO:0000103">
    <property type="term" value="P:sulfate assimilation"/>
    <property type="evidence" value="ECO:0007669"/>
    <property type="project" value="TreeGrafter"/>
</dbReference>
<organism evidence="8">
    <name type="scientific">Hydatigena taeniaeformis</name>
    <name type="common">Feline tapeworm</name>
    <name type="synonym">Taenia taeniaeformis</name>
    <dbReference type="NCBI Taxonomy" id="6205"/>
    <lineage>
        <taxon>Eukaryota</taxon>
        <taxon>Metazoa</taxon>
        <taxon>Spiralia</taxon>
        <taxon>Lophotrochozoa</taxon>
        <taxon>Platyhelminthes</taxon>
        <taxon>Cestoda</taxon>
        <taxon>Eucestoda</taxon>
        <taxon>Cyclophyllidea</taxon>
        <taxon>Taeniidae</taxon>
        <taxon>Hydatigera</taxon>
    </lineage>
</organism>
<dbReference type="STRING" id="6205.A0A0R3WM62"/>
<evidence type="ECO:0000259" key="5">
    <source>
        <dbReference type="Pfam" id="PF01747"/>
    </source>
</evidence>
<dbReference type="AlphaFoldDB" id="A0A0R3WM62"/>
<dbReference type="GO" id="GO:0005524">
    <property type="term" value="F:ATP binding"/>
    <property type="evidence" value="ECO:0007669"/>
    <property type="project" value="UniProtKB-KW"/>
</dbReference>